<evidence type="ECO:0000256" key="4">
    <source>
        <dbReference type="ARBA" id="ARBA00022475"/>
    </source>
</evidence>
<keyword evidence="6" id="KW-0769">Symport</keyword>
<evidence type="ECO:0000256" key="7">
    <source>
        <dbReference type="ARBA" id="ARBA00022989"/>
    </source>
</evidence>
<dbReference type="GO" id="GO:0005886">
    <property type="term" value="C:plasma membrane"/>
    <property type="evidence" value="ECO:0007669"/>
    <property type="project" value="UniProtKB-SubCell"/>
</dbReference>
<reference evidence="15" key="1">
    <citation type="submission" date="2021-02" db="EMBL/GenBank/DDBJ databases">
        <title>Natronogracilivirga saccharolytica gen. nov. sp. nov. a new anaerobic, haloalkiliphilic carbohydrate-fermenting bacterium from soda lake and proposing of Cyclonatronumiaceae fam. nov. in the phylum Balneolaeota.</title>
        <authorList>
            <person name="Zhilina T.N."/>
            <person name="Sorokin D.Y."/>
            <person name="Zavarzina D.G."/>
            <person name="Toshchakov S.V."/>
            <person name="Kublanov I.V."/>
        </authorList>
    </citation>
    <scope>NUCLEOTIDE SEQUENCE</scope>
    <source>
        <strain evidence="15">Z-1702</strain>
    </source>
</reference>
<dbReference type="GO" id="GO:0005298">
    <property type="term" value="F:proline:sodium symporter activity"/>
    <property type="evidence" value="ECO:0007669"/>
    <property type="project" value="TreeGrafter"/>
</dbReference>
<dbReference type="PANTHER" id="PTHR48086">
    <property type="entry name" value="SODIUM/PROLINE SYMPORTER-RELATED"/>
    <property type="match status" value="1"/>
</dbReference>
<keyword evidence="5 14" id="KW-0812">Transmembrane</keyword>
<feature type="transmembrane region" description="Helical" evidence="14">
    <location>
        <begin position="43"/>
        <end position="69"/>
    </location>
</feature>
<keyword evidence="8" id="KW-0915">Sodium</keyword>
<dbReference type="Gene3D" id="1.20.1730.10">
    <property type="entry name" value="Sodium/glucose cotransporter"/>
    <property type="match status" value="1"/>
</dbReference>
<feature type="transmembrane region" description="Helical" evidence="14">
    <location>
        <begin position="418"/>
        <end position="440"/>
    </location>
</feature>
<evidence type="ECO:0000256" key="9">
    <source>
        <dbReference type="ARBA" id="ARBA00023065"/>
    </source>
</evidence>
<evidence type="ECO:0000256" key="5">
    <source>
        <dbReference type="ARBA" id="ARBA00022692"/>
    </source>
</evidence>
<feature type="transmembrane region" description="Helical" evidence="14">
    <location>
        <begin position="537"/>
        <end position="559"/>
    </location>
</feature>
<feature type="transmembrane region" description="Helical" evidence="14">
    <location>
        <begin position="341"/>
        <end position="373"/>
    </location>
</feature>
<proteinExistence type="inferred from homology"/>
<feature type="transmembrane region" description="Helical" evidence="14">
    <location>
        <begin position="6"/>
        <end position="23"/>
    </location>
</feature>
<feature type="transmembrane region" description="Helical" evidence="14">
    <location>
        <begin position="565"/>
        <end position="584"/>
    </location>
</feature>
<dbReference type="InterPro" id="IPR001734">
    <property type="entry name" value="Na/solute_symporter"/>
</dbReference>
<comment type="similarity">
    <text evidence="2 13">Belongs to the sodium:solute symporter (SSF) (TC 2.A.21) family.</text>
</comment>
<dbReference type="Pfam" id="PF00474">
    <property type="entry name" value="SSF"/>
    <property type="match status" value="1"/>
</dbReference>
<feature type="transmembrane region" description="Helical" evidence="14">
    <location>
        <begin position="189"/>
        <end position="207"/>
    </location>
</feature>
<feature type="transmembrane region" description="Helical" evidence="14">
    <location>
        <begin position="122"/>
        <end position="143"/>
    </location>
</feature>
<feature type="transmembrane region" description="Helical" evidence="14">
    <location>
        <begin position="249"/>
        <end position="264"/>
    </location>
</feature>
<keyword evidence="7 14" id="KW-1133">Transmembrane helix</keyword>
<keyword evidence="11" id="KW-0739">Sodium transport</keyword>
<dbReference type="InterPro" id="IPR050277">
    <property type="entry name" value="Sodium:Solute_Symporter"/>
</dbReference>
<evidence type="ECO:0000256" key="10">
    <source>
        <dbReference type="ARBA" id="ARBA00023136"/>
    </source>
</evidence>
<dbReference type="GO" id="GO:0015193">
    <property type="term" value="F:L-proline transmembrane transporter activity"/>
    <property type="evidence" value="ECO:0007669"/>
    <property type="project" value="TreeGrafter"/>
</dbReference>
<comment type="caution">
    <text evidence="15">The sequence shown here is derived from an EMBL/GenBank/DDBJ whole genome shotgun (WGS) entry which is preliminary data.</text>
</comment>
<sequence length="607" mass="67397">MHTIDLIVIALYMVALVAIGLIAKRKAGASADSYFLGNRKMSWWMLGSSGMASNLDVSGTLIIVAFIYAIGIQGLFIEIRGGVVLIMAFLMIFMGKWNRRAQVMTVAEWMKLRFGSGPQGNLARLLSAIANIAFAIATITYFAQGAGIFLGSILDIDPRLASVMMIFVASIYTVASGLYGVIYTDVFQGFLIFFTIIYVCILAFVQFDLPEEFLVSVPMLDGTFKSIETSLSDWGQIIPSWTMDLPGEYARYNLFGIAILFYLFKSTIEGSGGTGGYQIQRYFAAKSDREAGLLSLFWIGLMAFRWPFVVAIAMLGINIGLGGSVIANPEEVLPIVIMNELPVVITGLLVAGLVAAAMSTFDSVVNAGAAYWVKDIYHRFLNRRASERQLVIQSRVSSAVLILVGLLMTFFFRNLNDIWAWITMGLGAGLIVPQIIRWYWWRFNGYGFAFGTLAGMILAIGQRLVAPEIPEYMSFIFIAGGTFVISITVTLLTTPTESTVLTKFYKITRPFGFWGPVRSCFRSQDIQKINAENRRDILATFIAVPWQIILFLTPMSFMTQQWGNFFALTAVLLVLSVGLYFAWFRHLSTIDRGREEEPVPVSKAPLK</sequence>
<accession>A0A8J7UWE4</accession>
<dbReference type="PANTHER" id="PTHR48086:SF3">
    <property type="entry name" value="SODIUM_PROLINE SYMPORTER"/>
    <property type="match status" value="1"/>
</dbReference>
<name>A0A8J7UWE4_9BACT</name>
<keyword evidence="4" id="KW-1003">Cell membrane</keyword>
<keyword evidence="9" id="KW-0406">Ion transport</keyword>
<keyword evidence="10 14" id="KW-0472">Membrane</keyword>
<feature type="transmembrane region" description="Helical" evidence="14">
    <location>
        <begin position="472"/>
        <end position="493"/>
    </location>
</feature>
<evidence type="ECO:0000256" key="14">
    <source>
        <dbReference type="SAM" id="Phobius"/>
    </source>
</evidence>
<dbReference type="EMBL" id="JAFIDN010000003">
    <property type="protein sequence ID" value="MBP3192144.1"/>
    <property type="molecule type" value="Genomic_DNA"/>
</dbReference>
<keyword evidence="16" id="KW-1185">Reference proteome</keyword>
<feature type="transmembrane region" description="Helical" evidence="14">
    <location>
        <begin position="394"/>
        <end position="412"/>
    </location>
</feature>
<feature type="transmembrane region" description="Helical" evidence="14">
    <location>
        <begin position="296"/>
        <end position="321"/>
    </location>
</feature>
<gene>
    <name evidence="15" type="ORF">NATSA_05660</name>
</gene>
<evidence type="ECO:0000256" key="1">
    <source>
        <dbReference type="ARBA" id="ARBA00004651"/>
    </source>
</evidence>
<dbReference type="InterPro" id="IPR038377">
    <property type="entry name" value="Na/Glc_symporter_sf"/>
</dbReference>
<keyword evidence="3" id="KW-0813">Transport</keyword>
<dbReference type="GO" id="GO:0015824">
    <property type="term" value="P:proline transport"/>
    <property type="evidence" value="ECO:0007669"/>
    <property type="project" value="TreeGrafter"/>
</dbReference>
<dbReference type="RefSeq" id="WP_210511039.1">
    <property type="nucleotide sequence ID" value="NZ_JAFIDN010000003.1"/>
</dbReference>
<comment type="catalytic activity">
    <reaction evidence="12">
        <text>L-proline(in) + Na(+)(in) = L-proline(out) + Na(+)(out)</text>
        <dbReference type="Rhea" id="RHEA:28967"/>
        <dbReference type="ChEBI" id="CHEBI:29101"/>
        <dbReference type="ChEBI" id="CHEBI:60039"/>
    </reaction>
</comment>
<evidence type="ECO:0000256" key="8">
    <source>
        <dbReference type="ARBA" id="ARBA00023053"/>
    </source>
</evidence>
<evidence type="ECO:0000256" key="12">
    <source>
        <dbReference type="ARBA" id="ARBA00033708"/>
    </source>
</evidence>
<feature type="transmembrane region" description="Helical" evidence="14">
    <location>
        <begin position="163"/>
        <end position="182"/>
    </location>
</feature>
<protein>
    <submittedName>
        <fullName evidence="15">Sodium:solute symporter</fullName>
    </submittedName>
</protein>
<evidence type="ECO:0000256" key="11">
    <source>
        <dbReference type="ARBA" id="ARBA00023201"/>
    </source>
</evidence>
<dbReference type="Proteomes" id="UP000673975">
    <property type="component" value="Unassembled WGS sequence"/>
</dbReference>
<organism evidence="15 16">
    <name type="scientific">Natronogracilivirga saccharolytica</name>
    <dbReference type="NCBI Taxonomy" id="2812953"/>
    <lineage>
        <taxon>Bacteria</taxon>
        <taxon>Pseudomonadati</taxon>
        <taxon>Balneolota</taxon>
        <taxon>Balneolia</taxon>
        <taxon>Balneolales</taxon>
        <taxon>Cyclonatronaceae</taxon>
        <taxon>Natronogracilivirga</taxon>
    </lineage>
</organism>
<dbReference type="AlphaFoldDB" id="A0A8J7UWE4"/>
<feature type="transmembrane region" description="Helical" evidence="14">
    <location>
        <begin position="447"/>
        <end position="466"/>
    </location>
</feature>
<comment type="subcellular location">
    <subcellularLocation>
        <location evidence="1">Cell membrane</location>
        <topology evidence="1">Multi-pass membrane protein</topology>
    </subcellularLocation>
</comment>
<dbReference type="PROSITE" id="PS50283">
    <property type="entry name" value="NA_SOLUT_SYMP_3"/>
    <property type="match status" value="1"/>
</dbReference>
<evidence type="ECO:0000256" key="6">
    <source>
        <dbReference type="ARBA" id="ARBA00022847"/>
    </source>
</evidence>
<evidence type="ECO:0000256" key="2">
    <source>
        <dbReference type="ARBA" id="ARBA00006434"/>
    </source>
</evidence>
<evidence type="ECO:0000313" key="16">
    <source>
        <dbReference type="Proteomes" id="UP000673975"/>
    </source>
</evidence>
<evidence type="ECO:0000256" key="3">
    <source>
        <dbReference type="ARBA" id="ARBA00022448"/>
    </source>
</evidence>
<evidence type="ECO:0000256" key="13">
    <source>
        <dbReference type="RuleBase" id="RU362091"/>
    </source>
</evidence>
<feature type="transmembrane region" description="Helical" evidence="14">
    <location>
        <begin position="75"/>
        <end position="94"/>
    </location>
</feature>
<evidence type="ECO:0000313" key="15">
    <source>
        <dbReference type="EMBL" id="MBP3192144.1"/>
    </source>
</evidence>